<dbReference type="PANTHER" id="PTHR48011:SF103">
    <property type="entry name" value="MITOGEN-ACTIVATED PROTEIN KINASE KINASE KINASE YODA-LIKE"/>
    <property type="match status" value="1"/>
</dbReference>
<comment type="caution">
    <text evidence="3">The sequence shown here is derived from an EMBL/GenBank/DDBJ whole genome shotgun (WGS) entry which is preliminary data.</text>
</comment>
<dbReference type="AlphaFoldDB" id="A0A830C6Z1"/>
<feature type="domain" description="Protein kinase" evidence="2">
    <location>
        <begin position="25"/>
        <end position="192"/>
    </location>
</feature>
<accession>A0A830C6Z1</accession>
<dbReference type="InterPro" id="IPR000719">
    <property type="entry name" value="Prot_kinase_dom"/>
</dbReference>
<dbReference type="Proteomes" id="UP000653305">
    <property type="component" value="Unassembled WGS sequence"/>
</dbReference>
<dbReference type="OrthoDB" id="8693905at2759"/>
<evidence type="ECO:0000313" key="4">
    <source>
        <dbReference type="Proteomes" id="UP000653305"/>
    </source>
</evidence>
<dbReference type="GO" id="GO:0007165">
    <property type="term" value="P:signal transduction"/>
    <property type="evidence" value="ECO:0007669"/>
    <property type="project" value="TreeGrafter"/>
</dbReference>
<dbReference type="PROSITE" id="PS50011">
    <property type="entry name" value="PROTEIN_KINASE_DOM"/>
    <property type="match status" value="1"/>
</dbReference>
<dbReference type="GO" id="GO:0004672">
    <property type="term" value="F:protein kinase activity"/>
    <property type="evidence" value="ECO:0007669"/>
    <property type="project" value="InterPro"/>
</dbReference>
<feature type="binding site" evidence="1">
    <location>
        <position position="58"/>
    </location>
    <ligand>
        <name>ATP</name>
        <dbReference type="ChEBI" id="CHEBI:30616"/>
    </ligand>
</feature>
<dbReference type="InterPro" id="IPR017441">
    <property type="entry name" value="Protein_kinase_ATP_BS"/>
</dbReference>
<dbReference type="EMBL" id="BMAC01000207">
    <property type="protein sequence ID" value="GFP90021.1"/>
    <property type="molecule type" value="Genomic_DNA"/>
</dbReference>
<dbReference type="InterPro" id="IPR011009">
    <property type="entry name" value="Kinase-like_dom_sf"/>
</dbReference>
<keyword evidence="1" id="KW-0067">ATP-binding</keyword>
<reference evidence="3" key="1">
    <citation type="submission" date="2020-07" db="EMBL/GenBank/DDBJ databases">
        <title>Ethylene signaling mediates host invasion by parasitic plants.</title>
        <authorList>
            <person name="Yoshida S."/>
        </authorList>
    </citation>
    <scope>NUCLEOTIDE SEQUENCE</scope>
    <source>
        <strain evidence="3">Okayama</strain>
    </source>
</reference>
<dbReference type="PROSITE" id="PS00107">
    <property type="entry name" value="PROTEIN_KINASE_ATP"/>
    <property type="match status" value="1"/>
</dbReference>
<dbReference type="GO" id="GO:0005524">
    <property type="term" value="F:ATP binding"/>
    <property type="evidence" value="ECO:0007669"/>
    <property type="project" value="UniProtKB-UniRule"/>
</dbReference>
<evidence type="ECO:0000256" key="1">
    <source>
        <dbReference type="PROSITE-ProRule" id="PRU10141"/>
    </source>
</evidence>
<keyword evidence="1" id="KW-0547">Nucleotide-binding</keyword>
<dbReference type="SUPFAM" id="SSF56112">
    <property type="entry name" value="Protein kinase-like (PK-like)"/>
    <property type="match status" value="1"/>
</dbReference>
<name>A0A830C6Z1_9LAMI</name>
<organism evidence="3 4">
    <name type="scientific">Phtheirospermum japonicum</name>
    <dbReference type="NCBI Taxonomy" id="374723"/>
    <lineage>
        <taxon>Eukaryota</taxon>
        <taxon>Viridiplantae</taxon>
        <taxon>Streptophyta</taxon>
        <taxon>Embryophyta</taxon>
        <taxon>Tracheophyta</taxon>
        <taxon>Spermatophyta</taxon>
        <taxon>Magnoliopsida</taxon>
        <taxon>eudicotyledons</taxon>
        <taxon>Gunneridae</taxon>
        <taxon>Pentapetalae</taxon>
        <taxon>asterids</taxon>
        <taxon>lamiids</taxon>
        <taxon>Lamiales</taxon>
        <taxon>Orobanchaceae</taxon>
        <taxon>Orobanchaceae incertae sedis</taxon>
        <taxon>Phtheirospermum</taxon>
    </lineage>
</organism>
<evidence type="ECO:0000313" key="3">
    <source>
        <dbReference type="EMBL" id="GFP90021.1"/>
    </source>
</evidence>
<sequence>MVTKREIVFQQKAVNVNEYGDGVAWIRGPILGRGSFGSVYKATLKNQYHFLPSEFAVKSADVSVSSSLRHEKESMSHLKGCPYVIQCFGEETTIGDDGVTGYNLLLEYGSGGTLADRIKKLQRLPEGEVRAHTRSILRGLSHIHGLGYVHCDLKPGIRCWCRVVEEEGLQQKLVILVWQRRKQKSLTIRRES</sequence>
<dbReference type="SMART" id="SM00220">
    <property type="entry name" value="S_TKc"/>
    <property type="match status" value="1"/>
</dbReference>
<dbReference type="Pfam" id="PF00069">
    <property type="entry name" value="Pkinase"/>
    <property type="match status" value="1"/>
</dbReference>
<keyword evidence="4" id="KW-1185">Reference proteome</keyword>
<dbReference type="PANTHER" id="PTHR48011">
    <property type="entry name" value="CCR4-NOT TRANSCRIPTIONAL COMPLEX SUBUNIT CAF120-RELATED"/>
    <property type="match status" value="1"/>
</dbReference>
<evidence type="ECO:0000259" key="2">
    <source>
        <dbReference type="PROSITE" id="PS50011"/>
    </source>
</evidence>
<dbReference type="Gene3D" id="1.10.510.10">
    <property type="entry name" value="Transferase(Phosphotransferase) domain 1"/>
    <property type="match status" value="1"/>
</dbReference>
<keyword evidence="3" id="KW-0808">Transferase</keyword>
<proteinExistence type="predicted"/>
<gene>
    <name evidence="3" type="ORF">PHJA_001145900</name>
</gene>
<dbReference type="InterPro" id="IPR052751">
    <property type="entry name" value="Plant_MAPKKK"/>
</dbReference>
<keyword evidence="3" id="KW-0418">Kinase</keyword>
<protein>
    <submittedName>
        <fullName evidence="3">Mitogen-activated protein kinase kinase kinase anp1</fullName>
    </submittedName>
</protein>